<name>A0A316YY88_9BASI</name>
<organism evidence="3 4">
    <name type="scientific">Acaromyces ingoldii</name>
    <dbReference type="NCBI Taxonomy" id="215250"/>
    <lineage>
        <taxon>Eukaryota</taxon>
        <taxon>Fungi</taxon>
        <taxon>Dikarya</taxon>
        <taxon>Basidiomycota</taxon>
        <taxon>Ustilaginomycotina</taxon>
        <taxon>Exobasidiomycetes</taxon>
        <taxon>Exobasidiales</taxon>
        <taxon>Cryptobasidiaceae</taxon>
        <taxon>Acaromyces</taxon>
    </lineage>
</organism>
<dbReference type="AlphaFoldDB" id="A0A316YY88"/>
<evidence type="ECO:0000256" key="2">
    <source>
        <dbReference type="SAM" id="Phobius"/>
    </source>
</evidence>
<protein>
    <submittedName>
        <fullName evidence="3">Uncharacterized protein</fullName>
    </submittedName>
</protein>
<sequence>MDPGFLNKPRGHPSSSAAAPRASRPQPNFLQRFWRDEIANPEKRAGNQAVAWGVSFFVAGIVFARTIAKDVIVPAL</sequence>
<evidence type="ECO:0000256" key="1">
    <source>
        <dbReference type="SAM" id="MobiDB-lite"/>
    </source>
</evidence>
<dbReference type="GeneID" id="37045771"/>
<evidence type="ECO:0000313" key="4">
    <source>
        <dbReference type="Proteomes" id="UP000245768"/>
    </source>
</evidence>
<dbReference type="RefSeq" id="XP_025381224.1">
    <property type="nucleotide sequence ID" value="XM_025523855.1"/>
</dbReference>
<dbReference type="EMBL" id="KZ819634">
    <property type="protein sequence ID" value="PWN94026.1"/>
    <property type="molecule type" value="Genomic_DNA"/>
</dbReference>
<feature type="region of interest" description="Disordered" evidence="1">
    <location>
        <begin position="1"/>
        <end position="26"/>
    </location>
</feature>
<dbReference type="Proteomes" id="UP000245768">
    <property type="component" value="Unassembled WGS sequence"/>
</dbReference>
<feature type="transmembrane region" description="Helical" evidence="2">
    <location>
        <begin position="49"/>
        <end position="68"/>
    </location>
</feature>
<gene>
    <name evidence="3" type="ORF">FA10DRAFT_283636</name>
</gene>
<dbReference type="OrthoDB" id="5514856at2759"/>
<accession>A0A316YY88</accession>
<dbReference type="InParanoid" id="A0A316YY88"/>
<keyword evidence="2" id="KW-0472">Membrane</keyword>
<proteinExistence type="predicted"/>
<feature type="compositionally biased region" description="Low complexity" evidence="1">
    <location>
        <begin position="13"/>
        <end position="26"/>
    </location>
</feature>
<keyword evidence="2" id="KW-0812">Transmembrane</keyword>
<keyword evidence="4" id="KW-1185">Reference proteome</keyword>
<keyword evidence="2" id="KW-1133">Transmembrane helix</keyword>
<reference evidence="3 4" key="1">
    <citation type="journal article" date="2018" name="Mol. Biol. Evol.">
        <title>Broad Genomic Sampling Reveals a Smut Pathogenic Ancestry of the Fungal Clade Ustilaginomycotina.</title>
        <authorList>
            <person name="Kijpornyongpan T."/>
            <person name="Mondo S.J."/>
            <person name="Barry K."/>
            <person name="Sandor L."/>
            <person name="Lee J."/>
            <person name="Lipzen A."/>
            <person name="Pangilinan J."/>
            <person name="LaButti K."/>
            <person name="Hainaut M."/>
            <person name="Henrissat B."/>
            <person name="Grigoriev I.V."/>
            <person name="Spatafora J.W."/>
            <person name="Aime M.C."/>
        </authorList>
    </citation>
    <scope>NUCLEOTIDE SEQUENCE [LARGE SCALE GENOMIC DNA]</scope>
    <source>
        <strain evidence="3 4">MCA 4198</strain>
    </source>
</reference>
<evidence type="ECO:0000313" key="3">
    <source>
        <dbReference type="EMBL" id="PWN94026.1"/>
    </source>
</evidence>